<dbReference type="GO" id="GO:0006508">
    <property type="term" value="P:proteolysis"/>
    <property type="evidence" value="ECO:0007669"/>
    <property type="project" value="UniProtKB-KW"/>
</dbReference>
<dbReference type="EMBL" id="DXCD01000194">
    <property type="protein sequence ID" value="HIZ13740.1"/>
    <property type="molecule type" value="Genomic_DNA"/>
</dbReference>
<organism evidence="2 3">
    <name type="scientific">Candidatus Mediterraneibacter stercorigallinarum</name>
    <dbReference type="NCBI Taxonomy" id="2838686"/>
    <lineage>
        <taxon>Bacteria</taxon>
        <taxon>Bacillati</taxon>
        <taxon>Bacillota</taxon>
        <taxon>Clostridia</taxon>
        <taxon>Lachnospirales</taxon>
        <taxon>Lachnospiraceae</taxon>
        <taxon>Mediterraneibacter</taxon>
    </lineage>
</organism>
<name>A0A9D2IKI3_9FIRM</name>
<protein>
    <submittedName>
        <fullName evidence="2">Protease complex subunit PrcB family protein</fullName>
    </submittedName>
</protein>
<evidence type="ECO:0000259" key="1">
    <source>
        <dbReference type="Pfam" id="PF14343"/>
    </source>
</evidence>
<dbReference type="Pfam" id="PF14343">
    <property type="entry name" value="PrcB_C"/>
    <property type="match status" value="1"/>
</dbReference>
<reference evidence="2" key="1">
    <citation type="journal article" date="2021" name="PeerJ">
        <title>Extensive microbial diversity within the chicken gut microbiome revealed by metagenomics and culture.</title>
        <authorList>
            <person name="Gilroy R."/>
            <person name="Ravi A."/>
            <person name="Getino M."/>
            <person name="Pursley I."/>
            <person name="Horton D.L."/>
            <person name="Alikhan N.F."/>
            <person name="Baker D."/>
            <person name="Gharbi K."/>
            <person name="Hall N."/>
            <person name="Watson M."/>
            <person name="Adriaenssens E.M."/>
            <person name="Foster-Nyarko E."/>
            <person name="Jarju S."/>
            <person name="Secka A."/>
            <person name="Antonio M."/>
            <person name="Oren A."/>
            <person name="Chaudhuri R.R."/>
            <person name="La Ragione R."/>
            <person name="Hildebrand F."/>
            <person name="Pallen M.J."/>
        </authorList>
    </citation>
    <scope>NUCLEOTIDE SEQUENCE</scope>
    <source>
        <strain evidence="2">ChiGjej1B1-13045</strain>
    </source>
</reference>
<dbReference type="GO" id="GO:0008233">
    <property type="term" value="F:peptidase activity"/>
    <property type="evidence" value="ECO:0007669"/>
    <property type="project" value="UniProtKB-KW"/>
</dbReference>
<dbReference type="Proteomes" id="UP000824017">
    <property type="component" value="Unassembled WGS sequence"/>
</dbReference>
<keyword evidence="2" id="KW-0378">Hydrolase</keyword>
<evidence type="ECO:0000313" key="2">
    <source>
        <dbReference type="EMBL" id="HIZ13740.1"/>
    </source>
</evidence>
<sequence>MKWTGKRRGTIVPGQRRGHRRFAAGGIVLCAALCILTGCAARRQNQQKLRDLEFTVLDKDTVPEEFKLLIEEKKNAPFKLTYADQGQLYIAEGYGAQPTTGYSVKVTELYETEDTVCINTNLSGPEKGEETKETATFPYVVVQLEYIEKDVLFD</sequence>
<proteinExistence type="predicted"/>
<dbReference type="InterPro" id="IPR025748">
    <property type="entry name" value="PrcB_C_dom"/>
</dbReference>
<keyword evidence="2" id="KW-0645">Protease</keyword>
<feature type="domain" description="PrcB C-terminal" evidence="1">
    <location>
        <begin position="88"/>
        <end position="145"/>
    </location>
</feature>
<gene>
    <name evidence="2" type="ORF">H9817_07440</name>
</gene>
<dbReference type="AlphaFoldDB" id="A0A9D2IKI3"/>
<comment type="caution">
    <text evidence="2">The sequence shown here is derived from an EMBL/GenBank/DDBJ whole genome shotgun (WGS) entry which is preliminary data.</text>
</comment>
<reference evidence="2" key="2">
    <citation type="submission" date="2021-04" db="EMBL/GenBank/DDBJ databases">
        <authorList>
            <person name="Gilroy R."/>
        </authorList>
    </citation>
    <scope>NUCLEOTIDE SEQUENCE</scope>
    <source>
        <strain evidence="2">ChiGjej1B1-13045</strain>
    </source>
</reference>
<accession>A0A9D2IKI3</accession>
<evidence type="ECO:0000313" key="3">
    <source>
        <dbReference type="Proteomes" id="UP000824017"/>
    </source>
</evidence>